<accession>A0A6C0AGC3</accession>
<protein>
    <submittedName>
        <fullName evidence="1">Uncharacterized protein</fullName>
    </submittedName>
</protein>
<dbReference type="AlphaFoldDB" id="A0A6C0AGC3"/>
<proteinExistence type="predicted"/>
<dbReference type="EMBL" id="MN740603">
    <property type="protein sequence ID" value="QHS78772.1"/>
    <property type="molecule type" value="Genomic_DNA"/>
</dbReference>
<sequence length="108" mass="13681">MYNNELSKEQLMKYLIKRNINYQKDASYNLKNIENNIKFQNPHWNNTFVKNYIISRYPDYWFYNEKLQKSYHNLTIEMRYKYRLYMVLQNHIPLDVIRYTEQFLKNNY</sequence>
<reference evidence="1" key="1">
    <citation type="journal article" date="2020" name="Nature">
        <title>Giant virus diversity and host interactions through global metagenomics.</title>
        <authorList>
            <person name="Schulz F."/>
            <person name="Roux S."/>
            <person name="Paez-Espino D."/>
            <person name="Jungbluth S."/>
            <person name="Walsh D.A."/>
            <person name="Denef V.J."/>
            <person name="McMahon K.D."/>
            <person name="Konstantinidis K.T."/>
            <person name="Eloe-Fadrosh E.A."/>
            <person name="Kyrpides N.C."/>
            <person name="Woyke T."/>
        </authorList>
    </citation>
    <scope>NUCLEOTIDE SEQUENCE</scope>
    <source>
        <strain evidence="1">GVMAG-S-1024976-23</strain>
    </source>
</reference>
<evidence type="ECO:0000313" key="1">
    <source>
        <dbReference type="EMBL" id="QHS78772.1"/>
    </source>
</evidence>
<organism evidence="1">
    <name type="scientific">viral metagenome</name>
    <dbReference type="NCBI Taxonomy" id="1070528"/>
    <lineage>
        <taxon>unclassified sequences</taxon>
        <taxon>metagenomes</taxon>
        <taxon>organismal metagenomes</taxon>
    </lineage>
</organism>
<name>A0A6C0AGC3_9ZZZZ</name>